<dbReference type="Proteomes" id="UP001108240">
    <property type="component" value="Unplaced"/>
</dbReference>
<dbReference type="AlphaFoldDB" id="A0A9J8D0F7"/>
<protein>
    <submittedName>
        <fullName evidence="5">Perilipin 1</fullName>
    </submittedName>
</protein>
<dbReference type="InterPro" id="IPR004279">
    <property type="entry name" value="Perilipin"/>
</dbReference>
<reference evidence="5" key="1">
    <citation type="submission" date="2025-08" db="UniProtKB">
        <authorList>
            <consortium name="Ensembl"/>
        </authorList>
    </citation>
    <scope>IDENTIFICATION</scope>
</reference>
<accession>A0A9J8D0F7</accession>
<proteinExistence type="inferred from homology"/>
<dbReference type="OMA" id="LAMWSVE"/>
<reference evidence="5" key="2">
    <citation type="submission" date="2025-09" db="UniProtKB">
        <authorList>
            <consortium name="Ensembl"/>
        </authorList>
    </citation>
    <scope>IDENTIFICATION</scope>
</reference>
<name>A0A9J8D0F7_CYPCA</name>
<evidence type="ECO:0000256" key="3">
    <source>
        <dbReference type="ARBA" id="ARBA00022677"/>
    </source>
</evidence>
<evidence type="ECO:0000256" key="1">
    <source>
        <dbReference type="ARBA" id="ARBA00004502"/>
    </source>
</evidence>
<keyword evidence="3" id="KW-0551">Lipid droplet</keyword>
<sequence length="526" mass="57628">MFARLNICLISNVKHRTNFISVLEMESEKKDTDEVLKEQNVLLRIRNLRSVSAALESIEKTYMHTKQSHPIIYSVCGMYEKGVRKAGSLAMWSIQPALHVLEPQLVAANSLACRGLDHLEEKVPALQYPPEELTASIKELVSSTLETAKDSVGSPIKQTSNVVMDTVSTGYQQSKNALNDGIHYVLNSKLVCLAEQRADRALSLLENLVDIVLPVSSTETEDDGSMGEQEPDVGASAPKPSFSRLGALAGTTYRRALEKTAAQLQRSKRQGQGLVKQIPGMSPLVEYTMRTVKTIGSVILGLPSSVAVFLKDAQQHSSLKEMTSNEFEQLESNGLLRLVSGLGQQLLMVYGSVVANVKKTYLTSFNLAKDGVSIVLQSYGTVRERALHNLSYYGLIPRRSSKPEGGSQMVENERSKESVSGSLVLETSVGDHMHSPSGNSQKQPLKVTELKEISEETRQLKMEVMDQIPMQQKAVLGGSNKKVSKIPEVPRSPKKSLTDCTQISSSSSSCIHTEQNELVIASPTEE</sequence>
<feature type="region of interest" description="Disordered" evidence="4">
    <location>
        <begin position="401"/>
        <end position="420"/>
    </location>
</feature>
<keyword evidence="6" id="KW-1185">Reference proteome</keyword>
<dbReference type="Ensembl" id="ENSCCRT00000122726.1">
    <property type="protein sequence ID" value="ENSCCRP00000175499.1"/>
    <property type="gene ID" value="ENSCCRG00000002991.2"/>
</dbReference>
<dbReference type="SUPFAM" id="SSF109775">
    <property type="entry name" value="Mannose-6-phosphate receptor binding protein 1 (Tip47), C-terminal domain"/>
    <property type="match status" value="1"/>
</dbReference>
<evidence type="ECO:0000313" key="6">
    <source>
        <dbReference type="Proteomes" id="UP001108240"/>
    </source>
</evidence>
<comment type="subcellular location">
    <subcellularLocation>
        <location evidence="1">Lipid droplet</location>
    </subcellularLocation>
</comment>
<dbReference type="Pfam" id="PF03036">
    <property type="entry name" value="Perilipin"/>
    <property type="match status" value="1"/>
</dbReference>
<dbReference type="GO" id="GO:0006629">
    <property type="term" value="P:lipid metabolic process"/>
    <property type="evidence" value="ECO:0007669"/>
    <property type="project" value="InterPro"/>
</dbReference>
<evidence type="ECO:0000313" key="5">
    <source>
        <dbReference type="Ensembl" id="ENSCCRP00000175499.1"/>
    </source>
</evidence>
<evidence type="ECO:0000256" key="2">
    <source>
        <dbReference type="ARBA" id="ARBA00006311"/>
    </source>
</evidence>
<evidence type="ECO:0000256" key="4">
    <source>
        <dbReference type="SAM" id="MobiDB-lite"/>
    </source>
</evidence>
<organism evidence="5 6">
    <name type="scientific">Cyprinus carpio carpio</name>
    <dbReference type="NCBI Taxonomy" id="630221"/>
    <lineage>
        <taxon>Eukaryota</taxon>
        <taxon>Metazoa</taxon>
        <taxon>Chordata</taxon>
        <taxon>Craniata</taxon>
        <taxon>Vertebrata</taxon>
        <taxon>Euteleostomi</taxon>
        <taxon>Actinopterygii</taxon>
        <taxon>Neopterygii</taxon>
        <taxon>Teleostei</taxon>
        <taxon>Ostariophysi</taxon>
        <taxon>Cypriniformes</taxon>
        <taxon>Cyprinidae</taxon>
        <taxon>Cyprininae</taxon>
        <taxon>Cyprinus</taxon>
    </lineage>
</organism>
<dbReference type="GeneTree" id="ENSGT00950000182920"/>
<comment type="similarity">
    <text evidence="2">Belongs to the perilipin family.</text>
</comment>
<feature type="region of interest" description="Disordered" evidence="4">
    <location>
        <begin position="218"/>
        <end position="241"/>
    </location>
</feature>
<dbReference type="PANTHER" id="PTHR47138">
    <property type="entry name" value="PERILIPIN-1"/>
    <property type="match status" value="1"/>
</dbReference>
<feature type="region of interest" description="Disordered" evidence="4">
    <location>
        <begin position="475"/>
        <end position="526"/>
    </location>
</feature>
<dbReference type="PANTHER" id="PTHR47138:SF1">
    <property type="entry name" value="PERILIPIN-1"/>
    <property type="match status" value="1"/>
</dbReference>
<dbReference type="GO" id="GO:0005811">
    <property type="term" value="C:lipid droplet"/>
    <property type="evidence" value="ECO:0007669"/>
    <property type="project" value="UniProtKB-SubCell"/>
</dbReference>
<feature type="compositionally biased region" description="Acidic residues" evidence="4">
    <location>
        <begin position="219"/>
        <end position="231"/>
    </location>
</feature>
<dbReference type="InterPro" id="IPR042998">
    <property type="entry name" value="PLIN1"/>
</dbReference>